<dbReference type="GeneID" id="112212601"/>
<dbReference type="InterPro" id="IPR011989">
    <property type="entry name" value="ARM-like"/>
</dbReference>
<dbReference type="PANTHER" id="PTHR10943:SF2">
    <property type="entry name" value="26S PROTEASOME NON-ATPASE REGULATORY SUBUNIT 1"/>
    <property type="match status" value="1"/>
</dbReference>
<dbReference type="RefSeq" id="XP_033175902.1">
    <property type="nucleotide sequence ID" value="XM_033320011.1"/>
</dbReference>
<gene>
    <name evidence="3 4 5" type="primary">LOC112212601</name>
</gene>
<evidence type="ECO:0000313" key="4">
    <source>
        <dbReference type="RefSeq" id="XP_033175902.1"/>
    </source>
</evidence>
<evidence type="ECO:0000256" key="1">
    <source>
        <dbReference type="ARBA" id="ARBA00022737"/>
    </source>
</evidence>
<dbReference type="RefSeq" id="XP_033175903.1">
    <property type="nucleotide sequence ID" value="XM_033320012.1"/>
</dbReference>
<reference evidence="3 4" key="1">
    <citation type="submission" date="2025-04" db="UniProtKB">
        <authorList>
            <consortium name="RefSeq"/>
        </authorList>
    </citation>
    <scope>IDENTIFICATION</scope>
</reference>
<dbReference type="PANTHER" id="PTHR10943">
    <property type="entry name" value="26S PROTEASOME NON-ATPASE REGULATORY SUBUNIT"/>
    <property type="match status" value="1"/>
</dbReference>
<accession>A0A6P8L376</accession>
<dbReference type="GO" id="GO:0008540">
    <property type="term" value="C:proteasome regulatory particle, base subcomplex"/>
    <property type="evidence" value="ECO:0007669"/>
    <property type="project" value="TreeGrafter"/>
</dbReference>
<dbReference type="Proteomes" id="UP000515180">
    <property type="component" value="Unplaced"/>
</dbReference>
<proteinExistence type="predicted"/>
<keyword evidence="2" id="KW-1185">Reference proteome</keyword>
<evidence type="ECO:0000313" key="2">
    <source>
        <dbReference type="Proteomes" id="UP000515180"/>
    </source>
</evidence>
<keyword evidence="1" id="KW-0677">Repeat</keyword>
<name>A0A6P8L376_BOMIM</name>
<dbReference type="RefSeq" id="XP_024222448.1">
    <property type="nucleotide sequence ID" value="XM_024366680.2"/>
</dbReference>
<dbReference type="Gene3D" id="1.25.10.10">
    <property type="entry name" value="Leucine-rich Repeat Variant"/>
    <property type="match status" value="1"/>
</dbReference>
<dbReference type="OrthoDB" id="261572at2759"/>
<evidence type="ECO:0000313" key="5">
    <source>
        <dbReference type="RefSeq" id="XP_033175903.1"/>
    </source>
</evidence>
<dbReference type="AlphaFoldDB" id="A0A6P8L376"/>
<organism evidence="2 5">
    <name type="scientific">Bombus impatiens</name>
    <name type="common">Bumblebee</name>
    <dbReference type="NCBI Taxonomy" id="132113"/>
    <lineage>
        <taxon>Eukaryota</taxon>
        <taxon>Metazoa</taxon>
        <taxon>Ecdysozoa</taxon>
        <taxon>Arthropoda</taxon>
        <taxon>Hexapoda</taxon>
        <taxon>Insecta</taxon>
        <taxon>Pterygota</taxon>
        <taxon>Neoptera</taxon>
        <taxon>Endopterygota</taxon>
        <taxon>Hymenoptera</taxon>
        <taxon>Apocrita</taxon>
        <taxon>Aculeata</taxon>
        <taxon>Apoidea</taxon>
        <taxon>Anthophila</taxon>
        <taxon>Apidae</taxon>
        <taxon>Bombus</taxon>
        <taxon>Pyrobombus</taxon>
    </lineage>
</organism>
<dbReference type="GO" id="GO:0034515">
    <property type="term" value="C:proteasome storage granule"/>
    <property type="evidence" value="ECO:0007669"/>
    <property type="project" value="TreeGrafter"/>
</dbReference>
<dbReference type="KEGG" id="bim:112212601"/>
<dbReference type="GO" id="GO:0043161">
    <property type="term" value="P:proteasome-mediated ubiquitin-dependent protein catabolic process"/>
    <property type="evidence" value="ECO:0007669"/>
    <property type="project" value="TreeGrafter"/>
</dbReference>
<dbReference type="GO" id="GO:0005634">
    <property type="term" value="C:nucleus"/>
    <property type="evidence" value="ECO:0007669"/>
    <property type="project" value="TreeGrafter"/>
</dbReference>
<sequence length="88" mass="9561">MAPLGIVDKHHEQEFLAVMQSYMLWDTGAGADCSQSSGLRVLGLIHAKHGTAITDYLLSQLKEAQNEMACHWSCLGLSLTTTGSRVDN</sequence>
<protein>
    <submittedName>
        <fullName evidence="3 4">26S proteasome non-ATPase regulatory subunit 1-like isoform X1</fullName>
    </submittedName>
</protein>
<evidence type="ECO:0000313" key="3">
    <source>
        <dbReference type="RefSeq" id="XP_024222448.1"/>
    </source>
</evidence>